<feature type="region of interest" description="Disordered" evidence="2">
    <location>
        <begin position="48"/>
        <end position="80"/>
    </location>
</feature>
<keyword evidence="5" id="KW-1185">Reference proteome</keyword>
<comment type="caution">
    <text evidence="4">The sequence shown here is derived from an EMBL/GenBank/DDBJ whole genome shotgun (WGS) entry which is preliminary data.</text>
</comment>
<dbReference type="InterPro" id="IPR029058">
    <property type="entry name" value="AB_hydrolase_fold"/>
</dbReference>
<dbReference type="PANTHER" id="PTHR22946">
    <property type="entry name" value="DIENELACTONE HYDROLASE DOMAIN-CONTAINING PROTEIN-RELATED"/>
    <property type="match status" value="1"/>
</dbReference>
<dbReference type="EMBL" id="VTOW01000001">
    <property type="protein sequence ID" value="NKE70461.1"/>
    <property type="molecule type" value="Genomic_DNA"/>
</dbReference>
<evidence type="ECO:0000259" key="3">
    <source>
        <dbReference type="Pfam" id="PF08840"/>
    </source>
</evidence>
<dbReference type="PANTHER" id="PTHR22946:SF9">
    <property type="entry name" value="POLYKETIDE TRANSFERASE AF380"/>
    <property type="match status" value="1"/>
</dbReference>
<feature type="domain" description="BAAT/Acyl-CoA thioester hydrolase C-terminal" evidence="3">
    <location>
        <begin position="195"/>
        <end position="259"/>
    </location>
</feature>
<gene>
    <name evidence="4" type="ORF">MNODULE_06880</name>
</gene>
<dbReference type="InterPro" id="IPR014940">
    <property type="entry name" value="BAAT_C"/>
</dbReference>
<name>A0A7X6IAG8_9BACT</name>
<sequence>MPPSFKNVICYSLSLLLFGCAILPSENVADGGSSRKENACREDRLQPFRKPLSPLPASPESDLHLISQGRGGKEPGRSNRLSIIRPHFGKERDRIAYTVRNLAYPSVEAGKEVGAYFYRPSGRPPFPAVILLPITNGDAITEHFARFFAERRFAVLQYTTRGNFAEIIPPDQSGRAALKRFRDYFHAYVIDVLRGIDWLESQSIVNRSQIGLFGISQGAIVGSLVAGLDPRIQAGVFILGGGGLAGILSSTEERSLAQIRKRILSSGEFSKESFHQEASAAFSPVDPLTYAGCIRSSTTLLVDARFDRVILPVYAEQLWKKMGKPPRIQIPAGHYTAGLFLPYIRSTALRHFQSTLG</sequence>
<reference evidence="4 5" key="1">
    <citation type="journal article" date="2020" name="Nature">
        <title>Bacterial chemolithoautotrophy via manganese oxidation.</title>
        <authorList>
            <person name="Yu H."/>
            <person name="Leadbetter J.R."/>
        </authorList>
    </citation>
    <scope>NUCLEOTIDE SEQUENCE [LARGE SCALE GENOMIC DNA]</scope>
    <source>
        <strain evidence="4 5">Mn-1</strain>
    </source>
</reference>
<dbReference type="PROSITE" id="PS51257">
    <property type="entry name" value="PROKAR_LIPOPROTEIN"/>
    <property type="match status" value="1"/>
</dbReference>
<accession>A0A7X6IAG8</accession>
<keyword evidence="1" id="KW-0378">Hydrolase</keyword>
<dbReference type="Pfam" id="PF08840">
    <property type="entry name" value="BAAT_C"/>
    <property type="match status" value="1"/>
</dbReference>
<evidence type="ECO:0000256" key="1">
    <source>
        <dbReference type="ARBA" id="ARBA00022801"/>
    </source>
</evidence>
<dbReference type="RefSeq" id="WP_168058707.1">
    <property type="nucleotide sequence ID" value="NZ_VTOW01000001.1"/>
</dbReference>
<dbReference type="AlphaFoldDB" id="A0A7X6IAG8"/>
<dbReference type="Proteomes" id="UP000534783">
    <property type="component" value="Unassembled WGS sequence"/>
</dbReference>
<dbReference type="SUPFAM" id="SSF53474">
    <property type="entry name" value="alpha/beta-Hydrolases"/>
    <property type="match status" value="1"/>
</dbReference>
<organism evidence="4 5">
    <name type="scientific">Candidatus Manganitrophus noduliformans</name>
    <dbReference type="NCBI Taxonomy" id="2606439"/>
    <lineage>
        <taxon>Bacteria</taxon>
        <taxon>Pseudomonadati</taxon>
        <taxon>Nitrospirota</taxon>
        <taxon>Nitrospiria</taxon>
        <taxon>Candidatus Troglogloeales</taxon>
        <taxon>Candidatus Manganitrophaceae</taxon>
        <taxon>Candidatus Manganitrophus</taxon>
    </lineage>
</organism>
<protein>
    <recommendedName>
        <fullName evidence="3">BAAT/Acyl-CoA thioester hydrolase C-terminal domain-containing protein</fullName>
    </recommendedName>
</protein>
<dbReference type="GO" id="GO:0052689">
    <property type="term" value="F:carboxylic ester hydrolase activity"/>
    <property type="evidence" value="ECO:0007669"/>
    <property type="project" value="UniProtKB-ARBA"/>
</dbReference>
<evidence type="ECO:0000256" key="2">
    <source>
        <dbReference type="SAM" id="MobiDB-lite"/>
    </source>
</evidence>
<dbReference type="InterPro" id="IPR050261">
    <property type="entry name" value="FrsA_esterase"/>
</dbReference>
<proteinExistence type="predicted"/>
<evidence type="ECO:0000313" key="4">
    <source>
        <dbReference type="EMBL" id="NKE70461.1"/>
    </source>
</evidence>
<dbReference type="Gene3D" id="3.40.50.1820">
    <property type="entry name" value="alpha/beta hydrolase"/>
    <property type="match status" value="1"/>
</dbReference>
<evidence type="ECO:0000313" key="5">
    <source>
        <dbReference type="Proteomes" id="UP000534783"/>
    </source>
</evidence>